<accession>B3T4M0</accession>
<keyword evidence="3" id="KW-0808">Transferase</keyword>
<dbReference type="Gene3D" id="3.40.50.300">
    <property type="entry name" value="P-loop containing nucleotide triphosphate hydrolases"/>
    <property type="match status" value="1"/>
</dbReference>
<dbReference type="InterPro" id="IPR018095">
    <property type="entry name" value="Thymidylate_kin_CS"/>
</dbReference>
<keyword evidence="7" id="KW-0067">ATP-binding</keyword>
<dbReference type="PANTHER" id="PTHR10344:SF4">
    <property type="entry name" value="UMP-CMP KINASE 2, MITOCHONDRIAL"/>
    <property type="match status" value="1"/>
</dbReference>
<evidence type="ECO:0000256" key="5">
    <source>
        <dbReference type="ARBA" id="ARBA00022741"/>
    </source>
</evidence>
<evidence type="ECO:0000256" key="4">
    <source>
        <dbReference type="ARBA" id="ARBA00022727"/>
    </source>
</evidence>
<evidence type="ECO:0000313" key="10">
    <source>
        <dbReference type="EMBL" id="ABZ07536.1"/>
    </source>
</evidence>
<comment type="similarity">
    <text evidence="1">Belongs to the thymidylate kinase family.</text>
</comment>
<evidence type="ECO:0000256" key="8">
    <source>
        <dbReference type="ARBA" id="ARBA00048743"/>
    </source>
</evidence>
<dbReference type="InterPro" id="IPR027417">
    <property type="entry name" value="P-loop_NTPase"/>
</dbReference>
<evidence type="ECO:0000256" key="1">
    <source>
        <dbReference type="ARBA" id="ARBA00009776"/>
    </source>
</evidence>
<dbReference type="GO" id="GO:0004798">
    <property type="term" value="F:dTMP kinase activity"/>
    <property type="evidence" value="ECO:0007669"/>
    <property type="project" value="UniProtKB-EC"/>
</dbReference>
<dbReference type="PANTHER" id="PTHR10344">
    <property type="entry name" value="THYMIDYLATE KINASE"/>
    <property type="match status" value="1"/>
</dbReference>
<dbReference type="NCBIfam" id="TIGR00041">
    <property type="entry name" value="DTMP_kinase"/>
    <property type="match status" value="1"/>
</dbReference>
<keyword evidence="4" id="KW-0545">Nucleotide biosynthesis</keyword>
<dbReference type="AlphaFoldDB" id="B3T4M0"/>
<evidence type="ECO:0000256" key="3">
    <source>
        <dbReference type="ARBA" id="ARBA00022679"/>
    </source>
</evidence>
<dbReference type="GO" id="GO:0006233">
    <property type="term" value="P:dTDP biosynthetic process"/>
    <property type="evidence" value="ECO:0007669"/>
    <property type="project" value="InterPro"/>
</dbReference>
<dbReference type="InterPro" id="IPR018094">
    <property type="entry name" value="Thymidylate_kinase"/>
</dbReference>
<proteinExistence type="inferred from homology"/>
<dbReference type="PROSITE" id="PS01331">
    <property type="entry name" value="THYMIDYLATE_KINASE"/>
    <property type="match status" value="1"/>
</dbReference>
<dbReference type="InterPro" id="IPR039430">
    <property type="entry name" value="Thymidylate_kin-like_dom"/>
</dbReference>
<name>B3T4M0_9ZZZZ</name>
<sequence length="247" mass="26740">MGAGVWRSPISRLCKPSGRLQPMAGILITFEGIEGSGKTTQASLLADRLREQGLSVFPTREPGGTHLGEGIRRLVLEPGQEAIDPVAELFLMEAARAQHVAAKIRPALDAGKVVLCDRFTDSTLVYQGLARGLAWKTIEDVNLLAAKGIRPHTTILLDLDISAGLARTRTRADSAVQADGSIETGETNRFDLEDREFHEIVRSGFLRLAKEDPGRVKVVRAAGSAEEVHEEVWRALEKTLESAAPCG</sequence>
<protein>
    <recommendedName>
        <fullName evidence="2">dTMP kinase</fullName>
        <ecNumber evidence="2">2.7.4.9</ecNumber>
    </recommendedName>
</protein>
<dbReference type="GO" id="GO:0006227">
    <property type="term" value="P:dUDP biosynthetic process"/>
    <property type="evidence" value="ECO:0007669"/>
    <property type="project" value="TreeGrafter"/>
</dbReference>
<gene>
    <name evidence="10" type="ORF">ALOHA_HF4000ANIW137I15ctg3g19</name>
</gene>
<reference evidence="10" key="1">
    <citation type="journal article" date="2008" name="ISME J.">
        <title>Genomic patterns of recombination, clonal divergence and environment in marine microbial populations.</title>
        <authorList>
            <person name="Konstantinidis K.T."/>
            <person name="Delong E.F."/>
        </authorList>
    </citation>
    <scope>NUCLEOTIDE SEQUENCE</scope>
</reference>
<dbReference type="Pfam" id="PF02223">
    <property type="entry name" value="Thymidylate_kin"/>
    <property type="match status" value="1"/>
</dbReference>
<evidence type="ECO:0000256" key="6">
    <source>
        <dbReference type="ARBA" id="ARBA00022777"/>
    </source>
</evidence>
<dbReference type="EC" id="2.7.4.9" evidence="2"/>
<dbReference type="HAMAP" id="MF_00165">
    <property type="entry name" value="Thymidylate_kinase"/>
    <property type="match status" value="1"/>
</dbReference>
<dbReference type="CDD" id="cd01672">
    <property type="entry name" value="TMPK"/>
    <property type="match status" value="1"/>
</dbReference>
<keyword evidence="6 10" id="KW-0418">Kinase</keyword>
<dbReference type="EMBL" id="EU016602">
    <property type="protein sequence ID" value="ABZ07536.1"/>
    <property type="molecule type" value="Genomic_DNA"/>
</dbReference>
<dbReference type="SUPFAM" id="SSF52540">
    <property type="entry name" value="P-loop containing nucleoside triphosphate hydrolases"/>
    <property type="match status" value="1"/>
</dbReference>
<dbReference type="GO" id="GO:0005524">
    <property type="term" value="F:ATP binding"/>
    <property type="evidence" value="ECO:0007669"/>
    <property type="project" value="UniProtKB-KW"/>
</dbReference>
<dbReference type="GO" id="GO:0006235">
    <property type="term" value="P:dTTP biosynthetic process"/>
    <property type="evidence" value="ECO:0007669"/>
    <property type="project" value="TreeGrafter"/>
</dbReference>
<evidence type="ECO:0000259" key="9">
    <source>
        <dbReference type="Pfam" id="PF02223"/>
    </source>
</evidence>
<keyword evidence="5" id="KW-0547">Nucleotide-binding</keyword>
<evidence type="ECO:0000256" key="7">
    <source>
        <dbReference type="ARBA" id="ARBA00022840"/>
    </source>
</evidence>
<organism evidence="10">
    <name type="scientific">uncultured marine microorganism HF4000_ANIW137I15</name>
    <dbReference type="NCBI Taxonomy" id="455531"/>
    <lineage>
        <taxon>unclassified sequences</taxon>
        <taxon>environmental samples</taxon>
    </lineage>
</organism>
<dbReference type="FunFam" id="3.40.50.300:FF:000225">
    <property type="entry name" value="Thymidylate kinase"/>
    <property type="match status" value="1"/>
</dbReference>
<evidence type="ECO:0000256" key="2">
    <source>
        <dbReference type="ARBA" id="ARBA00012980"/>
    </source>
</evidence>
<comment type="catalytic activity">
    <reaction evidence="8">
        <text>dTMP + ATP = dTDP + ADP</text>
        <dbReference type="Rhea" id="RHEA:13517"/>
        <dbReference type="ChEBI" id="CHEBI:30616"/>
        <dbReference type="ChEBI" id="CHEBI:58369"/>
        <dbReference type="ChEBI" id="CHEBI:63528"/>
        <dbReference type="ChEBI" id="CHEBI:456216"/>
        <dbReference type="EC" id="2.7.4.9"/>
    </reaction>
</comment>
<feature type="domain" description="Thymidylate kinase-like" evidence="9">
    <location>
        <begin position="30"/>
        <end position="232"/>
    </location>
</feature>